<dbReference type="PROSITE" id="PS51186">
    <property type="entry name" value="GNAT"/>
    <property type="match status" value="1"/>
</dbReference>
<dbReference type="CDD" id="cd04301">
    <property type="entry name" value="NAT_SF"/>
    <property type="match status" value="1"/>
</dbReference>
<dbReference type="GO" id="GO:0005737">
    <property type="term" value="C:cytoplasm"/>
    <property type="evidence" value="ECO:0007669"/>
    <property type="project" value="InterPro"/>
</dbReference>
<evidence type="ECO:0000259" key="8">
    <source>
        <dbReference type="PROSITE" id="PS51186"/>
    </source>
</evidence>
<evidence type="ECO:0000256" key="6">
    <source>
        <dbReference type="ARBA" id="ARBA00048372"/>
    </source>
</evidence>
<feature type="compositionally biased region" description="Gly residues" evidence="7">
    <location>
        <begin position="155"/>
        <end position="166"/>
    </location>
</feature>
<accession>A0A9D4YY15</accession>
<dbReference type="InterPro" id="IPR036393">
    <property type="entry name" value="AceGlu_kinase-like_sf"/>
</dbReference>
<proteinExistence type="inferred from homology"/>
<dbReference type="PIRSF" id="PIRSF000423">
    <property type="entry name" value="ArgA"/>
    <property type="match status" value="1"/>
</dbReference>
<evidence type="ECO:0000313" key="9">
    <source>
        <dbReference type="EMBL" id="KAI3432263.1"/>
    </source>
</evidence>
<dbReference type="PANTHER" id="PTHR30602:SF12">
    <property type="entry name" value="AMINO-ACID ACETYLTRANSFERASE NAGS1, CHLOROPLASTIC-RELATED"/>
    <property type="match status" value="1"/>
</dbReference>
<dbReference type="OrthoDB" id="438291at2759"/>
<organism evidence="9 10">
    <name type="scientific">Chlorella vulgaris</name>
    <name type="common">Green alga</name>
    <dbReference type="NCBI Taxonomy" id="3077"/>
    <lineage>
        <taxon>Eukaryota</taxon>
        <taxon>Viridiplantae</taxon>
        <taxon>Chlorophyta</taxon>
        <taxon>core chlorophytes</taxon>
        <taxon>Trebouxiophyceae</taxon>
        <taxon>Chlorellales</taxon>
        <taxon>Chlorellaceae</taxon>
        <taxon>Chlorella clade</taxon>
        <taxon>Chlorella</taxon>
    </lineage>
</organism>
<feature type="compositionally biased region" description="Low complexity" evidence="7">
    <location>
        <begin position="311"/>
        <end position="331"/>
    </location>
</feature>
<feature type="region of interest" description="Disordered" evidence="7">
    <location>
        <begin position="298"/>
        <end position="331"/>
    </location>
</feature>
<reference evidence="9" key="1">
    <citation type="journal article" date="2019" name="Plant J.">
        <title>Chlorella vulgaris genome assembly and annotation reveals the molecular basis for metabolic acclimation to high light conditions.</title>
        <authorList>
            <person name="Cecchin M."/>
            <person name="Marcolungo L."/>
            <person name="Rossato M."/>
            <person name="Girolomoni L."/>
            <person name="Cosentino E."/>
            <person name="Cuine S."/>
            <person name="Li-Beisson Y."/>
            <person name="Delledonne M."/>
            <person name="Ballottari M."/>
        </authorList>
    </citation>
    <scope>NUCLEOTIDE SEQUENCE</scope>
    <source>
        <strain evidence="9">211/11P</strain>
    </source>
</reference>
<feature type="region of interest" description="Disordered" evidence="7">
    <location>
        <begin position="152"/>
        <end position="182"/>
    </location>
</feature>
<comment type="caution">
    <text evidence="9">The sequence shown here is derived from an EMBL/GenBank/DDBJ whole genome shotgun (WGS) entry which is preliminary data.</text>
</comment>
<evidence type="ECO:0000313" key="10">
    <source>
        <dbReference type="Proteomes" id="UP001055712"/>
    </source>
</evidence>
<comment type="catalytic activity">
    <reaction evidence="6">
        <text>L-glutamate + acetyl-CoA = N-acetyl-L-glutamate + CoA + H(+)</text>
        <dbReference type="Rhea" id="RHEA:24292"/>
        <dbReference type="ChEBI" id="CHEBI:15378"/>
        <dbReference type="ChEBI" id="CHEBI:29985"/>
        <dbReference type="ChEBI" id="CHEBI:44337"/>
        <dbReference type="ChEBI" id="CHEBI:57287"/>
        <dbReference type="ChEBI" id="CHEBI:57288"/>
        <dbReference type="EC" id="2.3.1.1"/>
    </reaction>
</comment>
<dbReference type="InterPro" id="IPR000182">
    <property type="entry name" value="GNAT_dom"/>
</dbReference>
<keyword evidence="5" id="KW-0012">Acyltransferase</keyword>
<evidence type="ECO:0000256" key="2">
    <source>
        <dbReference type="ARBA" id="ARBA00009145"/>
    </source>
</evidence>
<dbReference type="PANTHER" id="PTHR30602">
    <property type="entry name" value="AMINO-ACID ACETYLTRANSFERASE"/>
    <property type="match status" value="1"/>
</dbReference>
<keyword evidence="4" id="KW-0808">Transferase</keyword>
<evidence type="ECO:0000256" key="3">
    <source>
        <dbReference type="ARBA" id="ARBA00012697"/>
    </source>
</evidence>
<reference evidence="9" key="2">
    <citation type="submission" date="2020-11" db="EMBL/GenBank/DDBJ databases">
        <authorList>
            <person name="Cecchin M."/>
            <person name="Marcolungo L."/>
            <person name="Rossato M."/>
            <person name="Girolomoni L."/>
            <person name="Cosentino E."/>
            <person name="Cuine S."/>
            <person name="Li-Beisson Y."/>
            <person name="Delledonne M."/>
            <person name="Ballottari M."/>
        </authorList>
    </citation>
    <scope>NUCLEOTIDE SEQUENCE</scope>
    <source>
        <strain evidence="9">211/11P</strain>
        <tissue evidence="9">Whole cell</tissue>
    </source>
</reference>
<dbReference type="Gene3D" id="3.40.1160.10">
    <property type="entry name" value="Acetylglutamate kinase-like"/>
    <property type="match status" value="1"/>
</dbReference>
<dbReference type="SUPFAM" id="SSF53633">
    <property type="entry name" value="Carbamate kinase-like"/>
    <property type="match status" value="2"/>
</dbReference>
<protein>
    <recommendedName>
        <fullName evidence="3">amino-acid N-acetyltransferase</fullName>
        <ecNumber evidence="3">2.3.1.1</ecNumber>
    </recommendedName>
</protein>
<dbReference type="Proteomes" id="UP001055712">
    <property type="component" value="Unassembled WGS sequence"/>
</dbReference>
<dbReference type="Pfam" id="PF00696">
    <property type="entry name" value="AA_kinase"/>
    <property type="match status" value="1"/>
</dbReference>
<dbReference type="Gene3D" id="3.40.630.30">
    <property type="match status" value="1"/>
</dbReference>
<keyword evidence="10" id="KW-1185">Reference proteome</keyword>
<dbReference type="GO" id="GO:0006526">
    <property type="term" value="P:L-arginine biosynthetic process"/>
    <property type="evidence" value="ECO:0007669"/>
    <property type="project" value="InterPro"/>
</dbReference>
<dbReference type="InterPro" id="IPR001048">
    <property type="entry name" value="Asp/Glu/Uridylate_kinase"/>
</dbReference>
<evidence type="ECO:0000256" key="5">
    <source>
        <dbReference type="ARBA" id="ARBA00023315"/>
    </source>
</evidence>
<dbReference type="InterPro" id="IPR010167">
    <property type="entry name" value="NH2A_AcTrfase"/>
</dbReference>
<gene>
    <name evidence="9" type="ORF">D9Q98_003823</name>
</gene>
<dbReference type="EC" id="2.3.1.1" evidence="3"/>
<comment type="similarity">
    <text evidence="2">Belongs to the acetyltransferase family. ArgA subfamily.</text>
</comment>
<evidence type="ECO:0000256" key="1">
    <source>
        <dbReference type="ARBA" id="ARBA00004925"/>
    </source>
</evidence>
<dbReference type="GO" id="GO:0004042">
    <property type="term" value="F:L-glutamate N-acetyltransferase activity"/>
    <property type="evidence" value="ECO:0007669"/>
    <property type="project" value="InterPro"/>
</dbReference>
<dbReference type="AlphaFoldDB" id="A0A9D4YY15"/>
<evidence type="ECO:0000256" key="7">
    <source>
        <dbReference type="SAM" id="MobiDB-lite"/>
    </source>
</evidence>
<sequence length="578" mass="60753">MRSNAVPAPAAASSLPRVLRERDYGALEKSQYSLFVQFFRQASPYIEGHRGRTFVLAIPGEVVDQKDILHSLLEDVALLHGLGAKLVVVIGARPQINKAIRESGSEPRYEQGYRVTDALSLQAAIRASGQARMEVESRLSKAPAVTMVRRHVRSGGDGASGGGGGASSHHAAASLSSSSQHSGPALVTVSGNYVAAKRKGVVGGVDYGLTGVVRFVQAQPVWRQLAAGNVVLLSSLGYSAAGEVLNCDIYTVAARAAIDLAADKLILMTTPDSQPLQLPLWLPLSDAEALLAGMAPSGPEAEELGDDLQRGYSTSSGSGSDSPSASARGTSSSAAAAAAGASSNGSGGSAPAAAAGGLDLDFDRWYDLGLPPPLLAACAVCRSGVKRAHLVDASVDGGLLLELYSRDGVGSMISTDFYEGIRPAAMQDLAALQELLRPLEERGVLVKRSEEQLVSELPHFTVLERERKVLGCAAMKPLGLNEEGLQVAELAAFCVHPSYRGGGKGDSLLEYLEADAVQRGIQRLVLLTTRTADWFEQRGFKPAGAAHVSAMLPEDRRRRIDPSRNSQLFSKQVAGAEL</sequence>
<comment type="pathway">
    <text evidence="1">Amino-acid biosynthesis; L-arginine biosynthesis; N(2)-acetyl-L-ornithine from L-glutamate: step 1/4.</text>
</comment>
<dbReference type="SUPFAM" id="SSF55729">
    <property type="entry name" value="Acyl-CoA N-acyltransferases (Nat)"/>
    <property type="match status" value="1"/>
</dbReference>
<dbReference type="InterPro" id="IPR016181">
    <property type="entry name" value="Acyl_CoA_acyltransferase"/>
</dbReference>
<evidence type="ECO:0000256" key="4">
    <source>
        <dbReference type="ARBA" id="ARBA00022679"/>
    </source>
</evidence>
<feature type="compositionally biased region" description="Low complexity" evidence="7">
    <location>
        <begin position="167"/>
        <end position="182"/>
    </location>
</feature>
<dbReference type="EMBL" id="SIDB01000005">
    <property type="protein sequence ID" value="KAI3432263.1"/>
    <property type="molecule type" value="Genomic_DNA"/>
</dbReference>
<dbReference type="Pfam" id="PF13508">
    <property type="entry name" value="Acetyltransf_7"/>
    <property type="match status" value="1"/>
</dbReference>
<name>A0A9D4YY15_CHLVU</name>
<feature type="domain" description="N-acetyltransferase" evidence="8">
    <location>
        <begin position="419"/>
        <end position="574"/>
    </location>
</feature>
<dbReference type="HAMAP" id="MF_01105">
    <property type="entry name" value="N_acetyl_glu_synth"/>
    <property type="match status" value="1"/>
</dbReference>